<dbReference type="OrthoDB" id="5657095at2"/>
<proteinExistence type="predicted"/>
<feature type="repeat" description="ANK" evidence="3">
    <location>
        <begin position="165"/>
        <end position="197"/>
    </location>
</feature>
<sequence length="1341" mass="150581">MAVISITPPTVSKEQKISTDYESDEANVKPQDVENEIKVGSESYMATAKTNTTKSLPSSVTDFHSTGHNNPPDGAVTKHASKTTHYKITSTPALETNKFTTPKEALDSYTNQLNHARRVALDHSMKVSVSDLHCLINLNYDVTQIESVIIRMMDTCKASIDELFSGKTALILACEKGNLGLVKVLLANHADVTATNVNHQKAKHVAAKHNQLEILKVILKDSRSVCEVTDIHVLLKMNCDLNFIQFMIGIVKGNEESSPDFDEIIDGKTALQLAREKKVQGAISALLYHGAKDTTLDADNQVPNFTHSKRRSLKKSFKVSLLRPSSSKSTSSRSSRRYSSSSSDDSLPTTHLSAGQINDTELERFKTFHSQPLSIRQSYLHTLIKTAAAPDYIYKVLTELPDEATKGEIEGYELETKIDGISALELAWSSQNHGIILALVAVGADTSLSFSCEKNLKQLLFETNQHDLLKIILNQPNARIECEDLKYVIELGWEQEFFNISVARANKCDNSFLAKVNLPICGKPLLEYAYERNNDNFIYELITVGVDLETPFSNGLNLRQILLEKKQIKRLLALFNYRDTRLTSHDLRTIIDFNWGIECFKHALMNIKKVVSSYRTAINQKFDGKTLLELAWERRQNGIVYELISAGADLQQPFSEGKNLKQILLETQNHKALKQLLTYQDTPIECSDLHTFVLFSYGLDNLNQAIIKAKALKPTLNLETKIDGKTLLELAWEKKDLELIVALIAHGADIMTPFSQGNTLIQSLIKNSSFESFMIHLQQHRPITIGVIITLRKLKCELSCIEAHLQLASIRFLDEAFNINETINGQTALELAWKEQDHEFIITLVQAGANSYLPFSTSKNLKQTLKHARQFDLLKTLLSIPSCPVEPEDMHTAIEQMWDQSVLISILERGKLIPKVYGHKFHFKFIDEPNASNQSAIELACKRGSIKAVTTLLEYGANNDPYCRNGFSLMHIAAFQSHLELLQLLINYEKPEVVALNGSSLYKLDNSGEHTPLHLGLFNGNNSMRAYLFAIALEKILTLENGEGITPYNLLCLKVDQNQIISLLSNSVVSRHQKFVDVQHSLEQAEFNLQMQSSTLAILEIPSKTCKNEAHELKTINASSISKAVSIPASIDEVEIDVAPSTGLLTPEFKVTNKAIPSLKKAGMPVTRISEAQKSRFTELPKPDKRSYKEVEVAYDKFFSNPQYLVEAHQAKITMLQDLEQAKLQIAQHKKTRAELNLAINHSKSRNQQLIEKLAELEAKNLALETQQTELTMNFSTKESKLRAELATAKDKYKKAYLRAKALLDDNEGIRGHLYRLEKAFKTAQETGEFKHPVPYDKLQT</sequence>
<dbReference type="Pfam" id="PF12796">
    <property type="entry name" value="Ank_2"/>
    <property type="match status" value="2"/>
</dbReference>
<feature type="region of interest" description="Disordered" evidence="5">
    <location>
        <begin position="49"/>
        <end position="78"/>
    </location>
</feature>
<dbReference type="PROSITE" id="PS50297">
    <property type="entry name" value="ANK_REP_REGION"/>
    <property type="match status" value="2"/>
</dbReference>
<dbReference type="RefSeq" id="WP_121851824.1">
    <property type="nucleotide sequence ID" value="NZ_CP037952.1"/>
</dbReference>
<evidence type="ECO:0000256" key="1">
    <source>
        <dbReference type="ARBA" id="ARBA00022737"/>
    </source>
</evidence>
<keyword evidence="2 3" id="KW-0040">ANK repeat</keyword>
<evidence type="ECO:0000256" key="2">
    <source>
        <dbReference type="ARBA" id="ARBA00023043"/>
    </source>
</evidence>
<comment type="caution">
    <text evidence="6">The sequence shown here is derived from an EMBL/GenBank/DDBJ whole genome shotgun (WGS) entry which is preliminary data.</text>
</comment>
<dbReference type="Proteomes" id="UP000273022">
    <property type="component" value="Unassembled WGS sequence"/>
</dbReference>
<evidence type="ECO:0000256" key="4">
    <source>
        <dbReference type="SAM" id="Coils"/>
    </source>
</evidence>
<dbReference type="InterPro" id="IPR002110">
    <property type="entry name" value="Ankyrin_rpt"/>
</dbReference>
<feature type="coiled-coil region" evidence="4">
    <location>
        <begin position="1219"/>
        <end position="1274"/>
    </location>
</feature>
<gene>
    <name evidence="6" type="ORF">D5R81_01135</name>
</gene>
<dbReference type="PROSITE" id="PS50088">
    <property type="entry name" value="ANK_REPEAT"/>
    <property type="match status" value="2"/>
</dbReference>
<dbReference type="EMBL" id="QYYH01000004">
    <property type="protein sequence ID" value="RJY19340.1"/>
    <property type="molecule type" value="Genomic_DNA"/>
</dbReference>
<name>A0A3A6U1P2_9GAMM</name>
<evidence type="ECO:0000313" key="6">
    <source>
        <dbReference type="EMBL" id="RJY19340.1"/>
    </source>
</evidence>
<evidence type="ECO:0000313" key="7">
    <source>
        <dbReference type="Proteomes" id="UP000273022"/>
    </source>
</evidence>
<dbReference type="InterPro" id="IPR036770">
    <property type="entry name" value="Ankyrin_rpt-contain_sf"/>
</dbReference>
<keyword evidence="4" id="KW-0175">Coiled coil</keyword>
<accession>A0A3A6U1P2</accession>
<dbReference type="PANTHER" id="PTHR24198:SF165">
    <property type="entry name" value="ANKYRIN REPEAT-CONTAINING PROTEIN-RELATED"/>
    <property type="match status" value="1"/>
</dbReference>
<dbReference type="SUPFAM" id="SSF48403">
    <property type="entry name" value="Ankyrin repeat"/>
    <property type="match status" value="2"/>
</dbReference>
<organism evidence="6 7">
    <name type="scientific">Parashewanella spongiae</name>
    <dbReference type="NCBI Taxonomy" id="342950"/>
    <lineage>
        <taxon>Bacteria</taxon>
        <taxon>Pseudomonadati</taxon>
        <taxon>Pseudomonadota</taxon>
        <taxon>Gammaproteobacteria</taxon>
        <taxon>Alteromonadales</taxon>
        <taxon>Shewanellaceae</taxon>
        <taxon>Parashewanella</taxon>
    </lineage>
</organism>
<feature type="region of interest" description="Disordered" evidence="5">
    <location>
        <begin position="321"/>
        <end position="352"/>
    </location>
</feature>
<evidence type="ECO:0000256" key="3">
    <source>
        <dbReference type="PROSITE-ProRule" id="PRU00023"/>
    </source>
</evidence>
<evidence type="ECO:0000256" key="5">
    <source>
        <dbReference type="SAM" id="MobiDB-lite"/>
    </source>
</evidence>
<feature type="repeat" description="ANK" evidence="3">
    <location>
        <begin position="723"/>
        <end position="750"/>
    </location>
</feature>
<keyword evidence="1" id="KW-0677">Repeat</keyword>
<keyword evidence="7" id="KW-1185">Reference proteome</keyword>
<reference evidence="6 7" key="1">
    <citation type="submission" date="2018-09" db="EMBL/GenBank/DDBJ databases">
        <title>Phylogeny of the Shewanellaceae, and recommendation for two new genera, Pseudoshewanella and Parashewanella.</title>
        <authorList>
            <person name="Wang G."/>
        </authorList>
    </citation>
    <scope>NUCLEOTIDE SEQUENCE [LARGE SCALE GENOMIC DNA]</scope>
    <source>
        <strain evidence="6 7">KCTC 22492</strain>
    </source>
</reference>
<dbReference type="SMART" id="SM00248">
    <property type="entry name" value="ANK"/>
    <property type="match status" value="10"/>
</dbReference>
<dbReference type="PANTHER" id="PTHR24198">
    <property type="entry name" value="ANKYRIN REPEAT AND PROTEIN KINASE DOMAIN-CONTAINING PROTEIN"/>
    <property type="match status" value="1"/>
</dbReference>
<evidence type="ECO:0008006" key="8">
    <source>
        <dbReference type="Google" id="ProtNLM"/>
    </source>
</evidence>
<dbReference type="Gene3D" id="1.25.40.20">
    <property type="entry name" value="Ankyrin repeat-containing domain"/>
    <property type="match status" value="4"/>
</dbReference>
<feature type="compositionally biased region" description="Polar residues" evidence="5">
    <location>
        <begin position="49"/>
        <end position="69"/>
    </location>
</feature>
<protein>
    <recommendedName>
        <fullName evidence="8">Ankyrin repeat domain-containing protein</fullName>
    </recommendedName>
</protein>